<feature type="compositionally biased region" description="Basic and acidic residues" evidence="1">
    <location>
        <begin position="140"/>
        <end position="150"/>
    </location>
</feature>
<protein>
    <submittedName>
        <fullName evidence="4">Excalibur calcium-binding domain-containing protein</fullName>
    </submittedName>
</protein>
<name>A0ABV9RLT5_9PSEU</name>
<organism evidence="4 5">
    <name type="scientific">Actinomycetospora chibensis</name>
    <dbReference type="NCBI Taxonomy" id="663606"/>
    <lineage>
        <taxon>Bacteria</taxon>
        <taxon>Bacillati</taxon>
        <taxon>Actinomycetota</taxon>
        <taxon>Actinomycetes</taxon>
        <taxon>Pseudonocardiales</taxon>
        <taxon>Pseudonocardiaceae</taxon>
        <taxon>Actinomycetospora</taxon>
    </lineage>
</organism>
<comment type="caution">
    <text evidence="4">The sequence shown here is derived from an EMBL/GenBank/DDBJ whole genome shotgun (WGS) entry which is preliminary data.</text>
</comment>
<reference evidence="5" key="1">
    <citation type="journal article" date="2019" name="Int. J. Syst. Evol. Microbiol.">
        <title>The Global Catalogue of Microorganisms (GCM) 10K type strain sequencing project: providing services to taxonomists for standard genome sequencing and annotation.</title>
        <authorList>
            <consortium name="The Broad Institute Genomics Platform"/>
            <consortium name="The Broad Institute Genome Sequencing Center for Infectious Disease"/>
            <person name="Wu L."/>
            <person name="Ma J."/>
        </authorList>
    </citation>
    <scope>NUCLEOTIDE SEQUENCE [LARGE SCALE GENOMIC DNA]</scope>
    <source>
        <strain evidence="5">CCUG 50347</strain>
    </source>
</reference>
<evidence type="ECO:0000313" key="5">
    <source>
        <dbReference type="Proteomes" id="UP001595909"/>
    </source>
</evidence>
<evidence type="ECO:0000313" key="4">
    <source>
        <dbReference type="EMBL" id="MFC4834291.1"/>
    </source>
</evidence>
<feature type="signal peptide" evidence="2">
    <location>
        <begin position="1"/>
        <end position="36"/>
    </location>
</feature>
<evidence type="ECO:0000256" key="2">
    <source>
        <dbReference type="SAM" id="SignalP"/>
    </source>
</evidence>
<feature type="compositionally biased region" description="Basic and acidic residues" evidence="1">
    <location>
        <begin position="63"/>
        <end position="76"/>
    </location>
</feature>
<dbReference type="EMBL" id="JBHSIM010000039">
    <property type="protein sequence ID" value="MFC4834291.1"/>
    <property type="molecule type" value="Genomic_DNA"/>
</dbReference>
<feature type="domain" description="Excalibur calcium-binding" evidence="3">
    <location>
        <begin position="40"/>
        <end position="78"/>
    </location>
</feature>
<feature type="domain" description="Excalibur calcium-binding" evidence="3">
    <location>
        <begin position="123"/>
        <end position="160"/>
    </location>
</feature>
<feature type="compositionally biased region" description="Low complexity" evidence="1">
    <location>
        <begin position="110"/>
        <end position="121"/>
    </location>
</feature>
<dbReference type="SMART" id="SM00894">
    <property type="entry name" value="Excalibur"/>
    <property type="match status" value="2"/>
</dbReference>
<dbReference type="Proteomes" id="UP001595909">
    <property type="component" value="Unassembled WGS sequence"/>
</dbReference>
<evidence type="ECO:0000256" key="1">
    <source>
        <dbReference type="SAM" id="MobiDB-lite"/>
    </source>
</evidence>
<dbReference type="Pfam" id="PF05901">
    <property type="entry name" value="Excalibur"/>
    <property type="match status" value="1"/>
</dbReference>
<accession>A0ABV9RLT5</accession>
<keyword evidence="5" id="KW-1185">Reference proteome</keyword>
<feature type="chain" id="PRO_5046124425" evidence="2">
    <location>
        <begin position="37"/>
        <end position="239"/>
    </location>
</feature>
<feature type="region of interest" description="Disordered" evidence="1">
    <location>
        <begin position="47"/>
        <end position="196"/>
    </location>
</feature>
<evidence type="ECO:0000259" key="3">
    <source>
        <dbReference type="SMART" id="SM00894"/>
    </source>
</evidence>
<keyword evidence="2" id="KW-0732">Signal</keyword>
<dbReference type="InterPro" id="IPR008613">
    <property type="entry name" value="Excalibur_Ca-bd_domain"/>
</dbReference>
<dbReference type="RefSeq" id="WP_274190856.1">
    <property type="nucleotide sequence ID" value="NZ_BAABHN010000039.1"/>
</dbReference>
<gene>
    <name evidence="4" type="ORF">ACFPEL_17875</name>
</gene>
<proteinExistence type="predicted"/>
<sequence>MPAHRAARRTRRLHVVALGGLTLLAAVGPGTGAAFAAGSDVKNCDDFQYQEDAQDEYNDDTTDPNKLDGNDDDGRACESLPSREAITDVSLDSDAPDDDSATSTGGHTWTAADTSDESSTSTRDRDCADFDSQAEAQAVLEDHPSDPERLDADDDGIACESFGYADEVETAPAAVTEHESAPATQDRAPAYPVGGVDAGDGSAPAGVPDLLTYGLLGSAAVAGAVGARHALAGGRHRRA</sequence>
<feature type="compositionally biased region" description="Acidic residues" evidence="1">
    <location>
        <begin position="48"/>
        <end position="62"/>
    </location>
</feature>